<feature type="non-terminal residue" evidence="1">
    <location>
        <position position="1"/>
    </location>
</feature>
<name>A0A7J6QNP4_PEROL</name>
<proteinExistence type="predicted"/>
<organism evidence="1 2">
    <name type="scientific">Perkinsus olseni</name>
    <name type="common">Perkinsus atlanticus</name>
    <dbReference type="NCBI Taxonomy" id="32597"/>
    <lineage>
        <taxon>Eukaryota</taxon>
        <taxon>Sar</taxon>
        <taxon>Alveolata</taxon>
        <taxon>Perkinsozoa</taxon>
        <taxon>Perkinsea</taxon>
        <taxon>Perkinsida</taxon>
        <taxon>Perkinsidae</taxon>
        <taxon>Perkinsus</taxon>
    </lineage>
</organism>
<comment type="caution">
    <text evidence="1">The sequence shown here is derived from an EMBL/GenBank/DDBJ whole genome shotgun (WGS) entry which is preliminary data.</text>
</comment>
<keyword evidence="2" id="KW-1185">Reference proteome</keyword>
<dbReference type="EMBL" id="JABANO010031690">
    <property type="protein sequence ID" value="KAF4709842.1"/>
    <property type="molecule type" value="Genomic_DNA"/>
</dbReference>
<dbReference type="AlphaFoldDB" id="A0A7J6QNP4"/>
<sequence>VRRLIIIIIIITSNSSNSSSSSLRDCTGPRRPVRAVMGVMRLGVDCRVLSREASNRCTSHHRLESACTVAAVM</sequence>
<evidence type="ECO:0000313" key="1">
    <source>
        <dbReference type="EMBL" id="KAF4709842.1"/>
    </source>
</evidence>
<reference evidence="1 2" key="1">
    <citation type="submission" date="2020-04" db="EMBL/GenBank/DDBJ databases">
        <title>Perkinsus olseni comparative genomics.</title>
        <authorList>
            <person name="Bogema D.R."/>
        </authorList>
    </citation>
    <scope>NUCLEOTIDE SEQUENCE [LARGE SCALE GENOMIC DNA]</scope>
    <source>
        <strain evidence="1 2">ATCC PRA-207</strain>
    </source>
</reference>
<gene>
    <name evidence="1" type="ORF">FOZ63_021631</name>
</gene>
<protein>
    <submittedName>
        <fullName evidence="1">Uncharacterized protein</fullName>
    </submittedName>
</protein>
<feature type="non-terminal residue" evidence="1">
    <location>
        <position position="73"/>
    </location>
</feature>
<accession>A0A7J6QNP4</accession>
<dbReference type="Proteomes" id="UP000553632">
    <property type="component" value="Unassembled WGS sequence"/>
</dbReference>
<evidence type="ECO:0000313" key="2">
    <source>
        <dbReference type="Proteomes" id="UP000553632"/>
    </source>
</evidence>